<name>A0A4P8DJB8_CRYX8</name>
<keyword evidence="1" id="KW-0472">Membrane</keyword>
<gene>
    <name evidence="3" type="primary">dmxL5</name>
</gene>
<keyword evidence="1" id="KW-1133">Transmembrane helix</keyword>
<protein>
    <submittedName>
        <fullName evidence="3">DmxL5</fullName>
    </submittedName>
</protein>
<proteinExistence type="predicted"/>
<dbReference type="GO" id="GO:0016491">
    <property type="term" value="F:oxidoreductase activity"/>
    <property type="evidence" value="ECO:0007669"/>
    <property type="project" value="InterPro"/>
</dbReference>
<dbReference type="PANTHER" id="PTHR36124">
    <property type="match status" value="1"/>
</dbReference>
<feature type="transmembrane region" description="Helical" evidence="1">
    <location>
        <begin position="25"/>
        <end position="42"/>
    </location>
</feature>
<keyword evidence="1" id="KW-0812">Transmembrane</keyword>
<evidence type="ECO:0000259" key="2">
    <source>
        <dbReference type="Pfam" id="PF09995"/>
    </source>
</evidence>
<feature type="domain" description="ER-bound oxygenase mpaB/mpaB'/Rubber oxygenase catalytic" evidence="2">
    <location>
        <begin position="117"/>
        <end position="286"/>
    </location>
</feature>
<dbReference type="AlphaFoldDB" id="A0A4P8DJB8"/>
<dbReference type="EMBL" id="MK182094">
    <property type="protein sequence ID" value="QCL09086.1"/>
    <property type="molecule type" value="Genomic_DNA"/>
</dbReference>
<accession>A0A4P8DJB8</accession>
<reference evidence="3" key="1">
    <citation type="journal article" date="2019" name="Chem. Sci.">
        <title>Structure revision of cryptosporioptides and determination of the genetic basis for dimeric xanthone biosynthesis in fungi.</title>
        <authorList>
            <person name="Greco C."/>
            <person name="de Mattos-Shipley K."/>
            <person name="Bailey A.M."/>
            <person name="Mulholland N.P."/>
            <person name="Vincent J.L."/>
            <person name="Willis C.L."/>
            <person name="Cox R.J."/>
            <person name="Simpson T.J."/>
        </authorList>
    </citation>
    <scope>NUCLEOTIDE SEQUENCE</scope>
    <source>
        <strain evidence="3">8999</strain>
    </source>
</reference>
<sequence>MSNIISNLWRLPSEVSQQLIHSSRSVQIFFLALFYLTLVKILRFRAVRKLQSTYAPYIGDPYSMDYKTAHEIMKLTILYEFPFMNFFATQWALIKTYGIASGTKLLVQTRQLAAENKAAKRAEDTSAILSEFLIGSVDSERGLRALSKMNWLHRRYSSKISNDEMIHTLAMFVLEPMRWIERYEWRPMTELEKVAIFTYWKEIGNRMGIKNIPKTLHALEVWAEDFEIHHMVYADSNRACMDATLNMFLRNIPKPLRNFGRNVASSLLEERVRLAVGLPGPPWWVSRLTKSFFSVRAWLLRNCFLPRLHKLDILVPPGPDGRIQRDRYLFEPWYVKDTTWNTWSTWLRTGGRLRPSPKYKSAGYLPEELGPVEFEKASKEPVLKEAEDMKIYADKGGAAIVGCPFAFGGN</sequence>
<evidence type="ECO:0000256" key="1">
    <source>
        <dbReference type="SAM" id="Phobius"/>
    </source>
</evidence>
<dbReference type="InterPro" id="IPR046366">
    <property type="entry name" value="MPAB"/>
</dbReference>
<organism evidence="3">
    <name type="scientific">Cryptosporiopsis sp. (strain 8999)</name>
    <dbReference type="NCBI Taxonomy" id="2572248"/>
    <lineage>
        <taxon>Eukaryota</taxon>
        <taxon>Fungi</taxon>
        <taxon>Dikarya</taxon>
        <taxon>Ascomycota</taxon>
        <taxon>Pezizomycotina</taxon>
        <taxon>Leotiomycetes</taxon>
        <taxon>Helotiales</taxon>
        <taxon>Dermateaceae</taxon>
        <taxon>Cryptosporiopsis</taxon>
    </lineage>
</organism>
<dbReference type="InterPro" id="IPR018713">
    <property type="entry name" value="MPAB/Lcp_cat_dom"/>
</dbReference>
<dbReference type="Pfam" id="PF09995">
    <property type="entry name" value="MPAB_Lcp_cat"/>
    <property type="match status" value="1"/>
</dbReference>
<dbReference type="PANTHER" id="PTHR36124:SF1">
    <property type="entry name" value="ER-BOUND OXYGENASE MPAB_MPAB'_RUBBER OXYGENASE CATALYTIC DOMAIN-CONTAINING PROTEIN"/>
    <property type="match status" value="1"/>
</dbReference>
<evidence type="ECO:0000313" key="3">
    <source>
        <dbReference type="EMBL" id="QCL09086.1"/>
    </source>
</evidence>